<dbReference type="PANTHER" id="PTHR21733:SF9">
    <property type="entry name" value="IGGFC_BINDING DOMAIN-CONTAINING PROTEIN"/>
    <property type="match status" value="1"/>
</dbReference>
<evidence type="ECO:0000313" key="3">
    <source>
        <dbReference type="Proteomes" id="UP000827892"/>
    </source>
</evidence>
<organism evidence="2 3">
    <name type="scientific">Caenorhabditis briggsae</name>
    <dbReference type="NCBI Taxonomy" id="6238"/>
    <lineage>
        <taxon>Eukaryota</taxon>
        <taxon>Metazoa</taxon>
        <taxon>Ecdysozoa</taxon>
        <taxon>Nematoda</taxon>
        <taxon>Chromadorea</taxon>
        <taxon>Rhabditida</taxon>
        <taxon>Rhabditina</taxon>
        <taxon>Rhabditomorpha</taxon>
        <taxon>Rhabditoidea</taxon>
        <taxon>Rhabditidae</taxon>
        <taxon>Peloderinae</taxon>
        <taxon>Caenorhabditis</taxon>
    </lineage>
</organism>
<sequence length="141" mass="16030">MNFNISPEPFNFDGYQTTEYRTTGFYMKSQFDNTNRTAGAFRVRPYSTVRFYFEDGPHSMDYIVDLGIRGTNVFMIPESLKISTSGTEDGEVYAQYFIWQDQIIPSTLAPTTTTLPETTTKGCAGFFGGGILMIIILFHFF</sequence>
<dbReference type="EMBL" id="CP090895">
    <property type="protein sequence ID" value="ULT86912.1"/>
    <property type="molecule type" value="Genomic_DNA"/>
</dbReference>
<keyword evidence="1" id="KW-0472">Membrane</keyword>
<protein>
    <submittedName>
        <fullName evidence="2">Uncharacterized protein</fullName>
    </submittedName>
</protein>
<accession>A0AAE9CYL9</accession>
<dbReference type="InterPro" id="IPR005071">
    <property type="entry name" value="Glycoprotein"/>
</dbReference>
<keyword evidence="1" id="KW-0812">Transmembrane</keyword>
<keyword evidence="1" id="KW-1133">Transmembrane helix</keyword>
<name>A0AAE9CYL9_CAEBR</name>
<dbReference type="Proteomes" id="UP000827892">
    <property type="component" value="Chromosome V"/>
</dbReference>
<gene>
    <name evidence="2" type="ORF">L3Y34_006565</name>
</gene>
<proteinExistence type="predicted"/>
<feature type="transmembrane region" description="Helical" evidence="1">
    <location>
        <begin position="123"/>
        <end position="140"/>
    </location>
</feature>
<evidence type="ECO:0000256" key="1">
    <source>
        <dbReference type="SAM" id="Phobius"/>
    </source>
</evidence>
<dbReference type="AlphaFoldDB" id="A0AAE9CYL9"/>
<dbReference type="PANTHER" id="PTHR21733">
    <property type="entry name" value="CUB_2 DOMAIN-CONTAINING PROTEIN-RELATED-RELATED"/>
    <property type="match status" value="1"/>
</dbReference>
<reference evidence="2 3" key="1">
    <citation type="submission" date="2022-02" db="EMBL/GenBank/DDBJ databases">
        <title>Chromosome-level reference genomes for two strains of Caenorhabditis briggsae: an improved platform for comparative genomics.</title>
        <authorList>
            <person name="Stevens L."/>
            <person name="Andersen E.C."/>
        </authorList>
    </citation>
    <scope>NUCLEOTIDE SEQUENCE [LARGE SCALE GENOMIC DNA]</scope>
    <source>
        <strain evidence="2">QX1410_ONT</strain>
        <tissue evidence="2">Whole-organism</tissue>
    </source>
</reference>
<dbReference type="Pfam" id="PF03409">
    <property type="entry name" value="Glycoprotein"/>
    <property type="match status" value="1"/>
</dbReference>
<evidence type="ECO:0000313" key="2">
    <source>
        <dbReference type="EMBL" id="ULT86912.1"/>
    </source>
</evidence>